<evidence type="ECO:0000313" key="5">
    <source>
        <dbReference type="EMBL" id="MBK8523570.1"/>
    </source>
</evidence>
<feature type="domain" description="Response regulatory" evidence="4">
    <location>
        <begin position="127"/>
        <end position="244"/>
    </location>
</feature>
<proteinExistence type="predicted"/>
<sequence length="459" mass="50586">MQDDLSYESLQHQVERIRALISPVLSALLVSPEVTIPAHLTTALLDFHIATKRHASLAQVGETARSLASLLHHSGDQTPSEQERLQITVLIENLLQELMPSTAELPVETRRPLVTPISPSSATVNRRIALYVDSGSLQVMLNETLTQAGFEPVRIDSLEQFAAMEAAQAPAAIIADLSLCQLHPQSATVFANLRRRFSPSPHLFCVAPSDDIPARLEAVRLGATRFLPQPVDTARLIAIIKGVTVQIPARPFRVVMVEDDPFLGEVYRDGLVHAGIEICVVNDPLLAPARIAEFQPDLVVSDLFMPGCNGFELLALLRQDETLADTPIMLLSSEPDVERRLEALDLGADDFLLKPVDMPLLVSTVVARAKRARMLKRSRSEYRRVLERMREMEPYLPDSFPGLPAAEMTFDDLLFTETINMDDYVVGEVAREDLGEFGVSSDFGGDAGRDSRPPPLKPV</sequence>
<dbReference type="InterPro" id="IPR001789">
    <property type="entry name" value="Sig_transdc_resp-reg_receiver"/>
</dbReference>
<organism evidence="5 6">
    <name type="scientific">Candidatus Proximibacter danicus</name>
    <dbReference type="NCBI Taxonomy" id="2954365"/>
    <lineage>
        <taxon>Bacteria</taxon>
        <taxon>Pseudomonadati</taxon>
        <taxon>Pseudomonadota</taxon>
        <taxon>Betaproteobacteria</taxon>
        <taxon>Candidatus Proximibacter</taxon>
    </lineage>
</organism>
<evidence type="ECO:0000256" key="3">
    <source>
        <dbReference type="SAM" id="MobiDB-lite"/>
    </source>
</evidence>
<accession>A0A9D7JZE4</accession>
<evidence type="ECO:0000259" key="4">
    <source>
        <dbReference type="PROSITE" id="PS50110"/>
    </source>
</evidence>
<evidence type="ECO:0000313" key="6">
    <source>
        <dbReference type="Proteomes" id="UP000886689"/>
    </source>
</evidence>
<feature type="modified residue" description="4-aspartylphosphate" evidence="2">
    <location>
        <position position="302"/>
    </location>
</feature>
<evidence type="ECO:0000256" key="1">
    <source>
        <dbReference type="ARBA" id="ARBA00022553"/>
    </source>
</evidence>
<dbReference type="InterPro" id="IPR050595">
    <property type="entry name" value="Bact_response_regulator"/>
</dbReference>
<comment type="caution">
    <text evidence="5">The sequence shown here is derived from an EMBL/GenBank/DDBJ whole genome shotgun (WGS) entry which is preliminary data.</text>
</comment>
<dbReference type="InterPro" id="IPR011006">
    <property type="entry name" value="CheY-like_superfamily"/>
</dbReference>
<feature type="region of interest" description="Disordered" evidence="3">
    <location>
        <begin position="440"/>
        <end position="459"/>
    </location>
</feature>
<keyword evidence="1 2" id="KW-0597">Phosphoprotein</keyword>
<dbReference type="SUPFAM" id="SSF52172">
    <property type="entry name" value="CheY-like"/>
    <property type="match status" value="2"/>
</dbReference>
<dbReference type="PANTHER" id="PTHR44591">
    <property type="entry name" value="STRESS RESPONSE REGULATOR PROTEIN 1"/>
    <property type="match status" value="1"/>
</dbReference>
<dbReference type="GO" id="GO:0000160">
    <property type="term" value="P:phosphorelay signal transduction system"/>
    <property type="evidence" value="ECO:0007669"/>
    <property type="project" value="InterPro"/>
</dbReference>
<evidence type="ECO:0000256" key="2">
    <source>
        <dbReference type="PROSITE-ProRule" id="PRU00169"/>
    </source>
</evidence>
<dbReference type="SMART" id="SM00448">
    <property type="entry name" value="REC"/>
    <property type="match status" value="2"/>
</dbReference>
<dbReference type="AlphaFoldDB" id="A0A9D7JZE4"/>
<name>A0A9D7JZE4_9PROT</name>
<dbReference type="PROSITE" id="PS50110">
    <property type="entry name" value="RESPONSE_REGULATORY"/>
    <property type="match status" value="2"/>
</dbReference>
<dbReference type="EMBL" id="JADJUC010000004">
    <property type="protein sequence ID" value="MBK8523570.1"/>
    <property type="molecule type" value="Genomic_DNA"/>
</dbReference>
<dbReference type="Proteomes" id="UP000886689">
    <property type="component" value="Unassembled WGS sequence"/>
</dbReference>
<reference evidence="5" key="1">
    <citation type="submission" date="2020-10" db="EMBL/GenBank/DDBJ databases">
        <title>Connecting structure to function with the recovery of over 1000 high-quality activated sludge metagenome-assembled genomes encoding full-length rRNA genes using long-read sequencing.</title>
        <authorList>
            <person name="Singleton C.M."/>
            <person name="Petriglieri F."/>
            <person name="Kristensen J.M."/>
            <person name="Kirkegaard R.H."/>
            <person name="Michaelsen T.Y."/>
            <person name="Andersen M.H."/>
            <person name="Karst S.M."/>
            <person name="Dueholm M.S."/>
            <person name="Nielsen P.H."/>
            <person name="Albertsen M."/>
        </authorList>
    </citation>
    <scope>NUCLEOTIDE SEQUENCE</scope>
    <source>
        <strain evidence="5">Hirt_18-Q3-R61-65_BATAC.395</strain>
    </source>
</reference>
<protein>
    <submittedName>
        <fullName evidence="5">Response regulator</fullName>
    </submittedName>
</protein>
<dbReference type="Pfam" id="PF00072">
    <property type="entry name" value="Response_reg"/>
    <property type="match status" value="1"/>
</dbReference>
<feature type="modified residue" description="4-aspartylphosphate" evidence="2">
    <location>
        <position position="176"/>
    </location>
</feature>
<feature type="domain" description="Response regulatory" evidence="4">
    <location>
        <begin position="253"/>
        <end position="369"/>
    </location>
</feature>
<gene>
    <name evidence="5" type="ORF">IPL58_05255</name>
</gene>
<dbReference type="Gene3D" id="3.40.50.2300">
    <property type="match status" value="2"/>
</dbReference>
<dbReference type="PANTHER" id="PTHR44591:SF3">
    <property type="entry name" value="RESPONSE REGULATORY DOMAIN-CONTAINING PROTEIN"/>
    <property type="match status" value="1"/>
</dbReference>
<dbReference type="CDD" id="cd17574">
    <property type="entry name" value="REC_OmpR"/>
    <property type="match status" value="1"/>
</dbReference>